<dbReference type="SUPFAM" id="SSF51445">
    <property type="entry name" value="(Trans)glycosidases"/>
    <property type="match status" value="1"/>
</dbReference>
<dbReference type="InterPro" id="IPR017853">
    <property type="entry name" value="GH"/>
</dbReference>
<dbReference type="InterPro" id="IPR012850">
    <property type="entry name" value="A-amylase_bs_C"/>
</dbReference>
<dbReference type="SMART" id="SM00642">
    <property type="entry name" value="Aamy"/>
    <property type="match status" value="1"/>
</dbReference>
<keyword evidence="12" id="KW-1185">Reference proteome</keyword>
<dbReference type="SUPFAM" id="SSF51011">
    <property type="entry name" value="Glycosyl hydrolase domain"/>
    <property type="match status" value="1"/>
</dbReference>
<dbReference type="InterPro" id="IPR003033">
    <property type="entry name" value="SCP2_sterol-bd_dom"/>
</dbReference>
<reference evidence="11 12" key="2">
    <citation type="submission" date="2019-11" db="EMBL/GenBank/DDBJ databases">
        <title>A de novo genome assembly of a pear dwarfing rootstock.</title>
        <authorList>
            <person name="Wang F."/>
            <person name="Wang J."/>
            <person name="Li S."/>
            <person name="Zhang Y."/>
            <person name="Fang M."/>
            <person name="Ma L."/>
            <person name="Zhao Y."/>
            <person name="Jiang S."/>
        </authorList>
    </citation>
    <scope>NUCLEOTIDE SEQUENCE [LARGE SCALE GENOMIC DNA]</scope>
    <source>
        <strain evidence="11">S2</strain>
        <tissue evidence="11">Leaf</tissue>
    </source>
</reference>
<dbReference type="Pfam" id="PF07821">
    <property type="entry name" value="Alpha-amyl_C2"/>
    <property type="match status" value="1"/>
</dbReference>
<dbReference type="InterPro" id="IPR006047">
    <property type="entry name" value="GH13_cat_dom"/>
</dbReference>
<evidence type="ECO:0000256" key="4">
    <source>
        <dbReference type="ARBA" id="ARBA00012595"/>
    </source>
</evidence>
<name>A0A5N5FHS4_9ROSA</name>
<dbReference type="AlphaFoldDB" id="A0A5N5FHS4"/>
<evidence type="ECO:0000256" key="7">
    <source>
        <dbReference type="ARBA" id="ARBA00023295"/>
    </source>
</evidence>
<dbReference type="GO" id="GO:0004556">
    <property type="term" value="F:alpha-amylase activity"/>
    <property type="evidence" value="ECO:0007669"/>
    <property type="project" value="UniProtKB-EC"/>
</dbReference>
<evidence type="ECO:0000259" key="9">
    <source>
        <dbReference type="SMART" id="SM00642"/>
    </source>
</evidence>
<dbReference type="Pfam" id="PF02036">
    <property type="entry name" value="SCP2"/>
    <property type="match status" value="1"/>
</dbReference>
<evidence type="ECO:0000256" key="3">
    <source>
        <dbReference type="ARBA" id="ARBA00008061"/>
    </source>
</evidence>
<evidence type="ECO:0000256" key="6">
    <source>
        <dbReference type="ARBA" id="ARBA00023277"/>
    </source>
</evidence>
<evidence type="ECO:0000256" key="1">
    <source>
        <dbReference type="ARBA" id="ARBA00000548"/>
    </source>
</evidence>
<dbReference type="Proteomes" id="UP000327157">
    <property type="component" value="Unassembled WGS sequence"/>
</dbReference>
<protein>
    <recommendedName>
        <fullName evidence="4">alpha-amylase</fullName>
        <ecNumber evidence="4">3.2.1.1</ecNumber>
    </recommendedName>
    <alternativeName>
        <fullName evidence="8">1,4-alpha-D-glucan glucanohydrolase</fullName>
    </alternativeName>
</protein>
<dbReference type="InterPro" id="IPR036527">
    <property type="entry name" value="SCP2_sterol-bd_dom_sf"/>
</dbReference>
<comment type="catalytic activity">
    <reaction evidence="1">
        <text>Endohydrolysis of (1-&gt;4)-alpha-D-glucosidic linkages in polysaccharides containing three or more (1-&gt;4)-alpha-linked D-glucose units.</text>
        <dbReference type="EC" id="3.2.1.1"/>
    </reaction>
</comment>
<evidence type="ECO:0000313" key="11">
    <source>
        <dbReference type="EMBL" id="KAB2600790.1"/>
    </source>
</evidence>
<sequence length="491" mass="54983">MASGAELKSESLLELMKEHLKTDAGKEITKKIGLVYQINIAPKKIGFNEVIFTVDLKKGEVKKGAYEGGKPDATFSFKDDDFVKVALGKMNPQIAFMRGAMKIKGSLSAATKFTPDIFPKPSLDIWELGGFRGGWYNSLKTSILELADSGITHVWLPPPHANGTEGCSPEGYAILMHRELKFLFTARHEKGIKAIDIVINHRAAVKQDENGLWSIFEGGKPDGRLDFDASLICRDDNDHPFGTGNPDTGDNFPFTADMDHRNPRLQSELSDWMIWLKTEIGFDGWRFDYAIGYGSSLTKLYMDRTLPEFAVAEYWRIGGVVTTFDMTTKYIMDVAVEGELWRLKDSNGKPPGLIGIKPEGAVTFIDNHETWSQNCCLSHLIKVRLGYAYILTHPGTPSIFYDHFVEWGWPKDPKRNSTAIRARNGINSKSSVTILAAEGDLYMANIDDKIVMKVWPRLDLGDLDPTNSNFHVARSGDDFAVWERNELEKAC</sequence>
<organism evidence="11 12">
    <name type="scientific">Pyrus ussuriensis x Pyrus communis</name>
    <dbReference type="NCBI Taxonomy" id="2448454"/>
    <lineage>
        <taxon>Eukaryota</taxon>
        <taxon>Viridiplantae</taxon>
        <taxon>Streptophyta</taxon>
        <taxon>Embryophyta</taxon>
        <taxon>Tracheophyta</taxon>
        <taxon>Spermatophyta</taxon>
        <taxon>Magnoliopsida</taxon>
        <taxon>eudicotyledons</taxon>
        <taxon>Gunneridae</taxon>
        <taxon>Pentapetalae</taxon>
        <taxon>rosids</taxon>
        <taxon>fabids</taxon>
        <taxon>Rosales</taxon>
        <taxon>Rosaceae</taxon>
        <taxon>Amygdaloideae</taxon>
        <taxon>Maleae</taxon>
        <taxon>Pyrus</taxon>
    </lineage>
</organism>
<evidence type="ECO:0000256" key="2">
    <source>
        <dbReference type="ARBA" id="ARBA00001913"/>
    </source>
</evidence>
<dbReference type="FunFam" id="3.30.1050.10:FF:000006">
    <property type="entry name" value="Non-specific lipid-transfer protein-like 1"/>
    <property type="match status" value="1"/>
</dbReference>
<dbReference type="Gene3D" id="2.60.40.1180">
    <property type="entry name" value="Golgi alpha-mannosidase II"/>
    <property type="match status" value="1"/>
</dbReference>
<evidence type="ECO:0000256" key="5">
    <source>
        <dbReference type="ARBA" id="ARBA00022801"/>
    </source>
</evidence>
<feature type="domain" description="Alpha-amylase C-terminal beta-sheet" evidence="10">
    <location>
        <begin position="422"/>
        <end position="484"/>
    </location>
</feature>
<dbReference type="OrthoDB" id="550577at2759"/>
<dbReference type="EMBL" id="SMOL01000708">
    <property type="protein sequence ID" value="KAB2600790.1"/>
    <property type="molecule type" value="Genomic_DNA"/>
</dbReference>
<evidence type="ECO:0000259" key="10">
    <source>
        <dbReference type="SMART" id="SM00810"/>
    </source>
</evidence>
<proteinExistence type="inferred from homology"/>
<dbReference type="GO" id="GO:0005975">
    <property type="term" value="P:carbohydrate metabolic process"/>
    <property type="evidence" value="ECO:0007669"/>
    <property type="project" value="InterPro"/>
</dbReference>
<dbReference type="Gene3D" id="3.30.1050.10">
    <property type="entry name" value="SCP2 sterol-binding domain"/>
    <property type="match status" value="1"/>
</dbReference>
<comment type="caution">
    <text evidence="11">The sequence shown here is derived from an EMBL/GenBank/DDBJ whole genome shotgun (WGS) entry which is preliminary data.</text>
</comment>
<evidence type="ECO:0000256" key="8">
    <source>
        <dbReference type="ARBA" id="ARBA00030238"/>
    </source>
</evidence>
<comment type="similarity">
    <text evidence="3">Belongs to the glycosyl hydrolase 13 family.</text>
</comment>
<reference evidence="11 12" key="1">
    <citation type="submission" date="2019-09" db="EMBL/GenBank/DDBJ databases">
        <authorList>
            <person name="Ou C."/>
        </authorList>
    </citation>
    <scope>NUCLEOTIDE SEQUENCE [LARGE SCALE GENOMIC DNA]</scope>
    <source>
        <strain evidence="11">S2</strain>
        <tissue evidence="11">Leaf</tissue>
    </source>
</reference>
<keyword evidence="7" id="KW-0326">Glycosidase</keyword>
<gene>
    <name evidence="11" type="ORF">D8674_039777</name>
</gene>
<dbReference type="SMART" id="SM00810">
    <property type="entry name" value="Alpha-amyl_C2"/>
    <property type="match status" value="1"/>
</dbReference>
<dbReference type="PANTHER" id="PTHR43447">
    <property type="entry name" value="ALPHA-AMYLASE"/>
    <property type="match status" value="1"/>
</dbReference>
<dbReference type="GO" id="GO:0005509">
    <property type="term" value="F:calcium ion binding"/>
    <property type="evidence" value="ECO:0007669"/>
    <property type="project" value="InterPro"/>
</dbReference>
<keyword evidence="5" id="KW-0378">Hydrolase</keyword>
<dbReference type="InterPro" id="IPR013780">
    <property type="entry name" value="Glyco_hydro_b"/>
</dbReference>
<dbReference type="SUPFAM" id="SSF55718">
    <property type="entry name" value="SCP-like"/>
    <property type="match status" value="1"/>
</dbReference>
<accession>A0A5N5FHS4</accession>
<keyword evidence="6" id="KW-0119">Carbohydrate metabolism</keyword>
<evidence type="ECO:0000313" key="12">
    <source>
        <dbReference type="Proteomes" id="UP000327157"/>
    </source>
</evidence>
<dbReference type="Gene3D" id="3.20.20.80">
    <property type="entry name" value="Glycosidases"/>
    <property type="match status" value="1"/>
</dbReference>
<feature type="domain" description="Glycosyl hydrolase family 13 catalytic" evidence="9">
    <location>
        <begin position="126"/>
        <end position="423"/>
    </location>
</feature>
<dbReference type="EC" id="3.2.1.1" evidence="4"/>
<comment type="cofactor">
    <cofactor evidence="2">
        <name>Ca(2+)</name>
        <dbReference type="ChEBI" id="CHEBI:29108"/>
    </cofactor>
</comment>